<evidence type="ECO:0000313" key="3">
    <source>
        <dbReference type="Proteomes" id="UP001342631"/>
    </source>
</evidence>
<feature type="region of interest" description="Disordered" evidence="1">
    <location>
        <begin position="1"/>
        <end position="99"/>
    </location>
</feature>
<dbReference type="Proteomes" id="UP001342631">
    <property type="component" value="Unassembled WGS sequence"/>
</dbReference>
<keyword evidence="3" id="KW-1185">Reference proteome</keyword>
<evidence type="ECO:0000256" key="1">
    <source>
        <dbReference type="SAM" id="MobiDB-lite"/>
    </source>
</evidence>
<name>A0ABQ6QZ12_9BACT</name>
<gene>
    <name evidence="2" type="ORF">ASNO1_54890</name>
</gene>
<organism evidence="2 3">
    <name type="scientific">Corallococcus caeni</name>
    <dbReference type="NCBI Taxonomy" id="3082388"/>
    <lineage>
        <taxon>Bacteria</taxon>
        <taxon>Pseudomonadati</taxon>
        <taxon>Myxococcota</taxon>
        <taxon>Myxococcia</taxon>
        <taxon>Myxococcales</taxon>
        <taxon>Cystobacterineae</taxon>
        <taxon>Myxococcaceae</taxon>
        <taxon>Corallococcus</taxon>
    </lineage>
</organism>
<feature type="compositionally biased region" description="Low complexity" evidence="1">
    <location>
        <begin position="55"/>
        <end position="73"/>
    </location>
</feature>
<sequence length="99" mass="10544">MRDNSRRTGTSSRSSRALDAGQKKTTRYSRLSAAVSMGIRRGPRGPKDSPGMQGGSFAPGRFPGRPGGLLRARNATRRPVPPHLTHQEGPPRGACPVPS</sequence>
<reference evidence="2 3" key="1">
    <citation type="journal article" date="2024" name="Arch. Microbiol.">
        <title>Corallococcus caeni sp. nov., a novel myxobacterium isolated from activated sludge.</title>
        <authorList>
            <person name="Tomita S."/>
            <person name="Nakai R."/>
            <person name="Kuroda K."/>
            <person name="Kurashita H."/>
            <person name="Hatamoto M."/>
            <person name="Yamaguchi T."/>
            <person name="Narihiro T."/>
        </authorList>
    </citation>
    <scope>NUCLEOTIDE SEQUENCE [LARGE SCALE GENOMIC DNA]</scope>
    <source>
        <strain evidence="2 3">NO1</strain>
    </source>
</reference>
<dbReference type="EMBL" id="BTTX01000005">
    <property type="protein sequence ID" value="GMU09236.1"/>
    <property type="molecule type" value="Genomic_DNA"/>
</dbReference>
<protein>
    <submittedName>
        <fullName evidence="2">Uncharacterized protein</fullName>
    </submittedName>
</protein>
<accession>A0ABQ6QZ12</accession>
<evidence type="ECO:0000313" key="2">
    <source>
        <dbReference type="EMBL" id="GMU09236.1"/>
    </source>
</evidence>
<proteinExistence type="predicted"/>
<comment type="caution">
    <text evidence="2">The sequence shown here is derived from an EMBL/GenBank/DDBJ whole genome shotgun (WGS) entry which is preliminary data.</text>
</comment>